<sequence>MKKGKKTNHQFLEELFQVWGNEFEPLEEYKGYDQPIKVRHKQCGRILDKTPKNLITLKLGCRICKNKENGKKRRKNHDWFVNEVKKLVGNEYQVRSEYTRSKDPIKMYHTVCNEEFTTTPDAFLGSRNGDGKKGNRCPKCSGKWKRDTEAFKQEVYKMYGDEFEVIGEYKGRHENIKILHKVCNNYLYPRPRHFLDGNSYCQYCSKKKKKDTQRFKEQVYELVGDEYIVLGEYVDAKTPIPLYHKKCKTVYRVTPDNFLRGKRCGLCTDIHNSKGYKAIYNLLFANQLPFDTQYRDENCRNIKPLPFDFVLYNNWRLDKIIAFIEFDGEQHDKPSNLFGGEEGFKERQKNDQIKNDFAKEKGIPLIRIKYKDLNNIESVLQEELKKINIYIDINKTNVI</sequence>
<dbReference type="RefSeq" id="WP_089098151.1">
    <property type="nucleotide sequence ID" value="NZ_NDYL01000002.1"/>
</dbReference>
<accession>A0A226QN44</accession>
<dbReference type="Pfam" id="PF10881">
    <property type="entry name" value="DUF2726"/>
    <property type="match status" value="1"/>
</dbReference>
<dbReference type="Proteomes" id="UP000198394">
    <property type="component" value="Unassembled WGS sequence"/>
</dbReference>
<comment type="caution">
    <text evidence="2">The sequence shown here is derived from an EMBL/GenBank/DDBJ whole genome shotgun (WGS) entry which is preliminary data.</text>
</comment>
<proteinExistence type="predicted"/>
<protein>
    <recommendedName>
        <fullName evidence="1">DUF2726 domain-containing protein</fullName>
    </recommendedName>
</protein>
<organism evidence="2 3">
    <name type="scientific">Parageobacillus galactosidasius</name>
    <dbReference type="NCBI Taxonomy" id="883812"/>
    <lineage>
        <taxon>Bacteria</taxon>
        <taxon>Bacillati</taxon>
        <taxon>Bacillota</taxon>
        <taxon>Bacilli</taxon>
        <taxon>Bacillales</taxon>
        <taxon>Anoxybacillaceae</taxon>
        <taxon>Parageobacillus</taxon>
    </lineage>
</organism>
<evidence type="ECO:0000313" key="3">
    <source>
        <dbReference type="Proteomes" id="UP000198394"/>
    </source>
</evidence>
<keyword evidence="3" id="KW-1185">Reference proteome</keyword>
<feature type="domain" description="DUF2726" evidence="1">
    <location>
        <begin position="300"/>
        <end position="380"/>
    </location>
</feature>
<gene>
    <name evidence="2" type="ORF">B9L23_18030</name>
</gene>
<evidence type="ECO:0000259" key="1">
    <source>
        <dbReference type="Pfam" id="PF10881"/>
    </source>
</evidence>
<dbReference type="AlphaFoldDB" id="A0A226QN44"/>
<dbReference type="InterPro" id="IPR024402">
    <property type="entry name" value="DUF2726"/>
</dbReference>
<dbReference type="Gene3D" id="3.40.960.10">
    <property type="entry name" value="VSR Endonuclease"/>
    <property type="match status" value="1"/>
</dbReference>
<evidence type="ECO:0000313" key="2">
    <source>
        <dbReference type="EMBL" id="OXB93020.1"/>
    </source>
</evidence>
<reference evidence="2 3" key="1">
    <citation type="submission" date="2017-04" db="EMBL/GenBank/DDBJ databases">
        <title>The genome sequence of Parageobacillus galactosidasius DSM 18751.</title>
        <authorList>
            <person name="Ramaloko W.T."/>
            <person name="Koen N."/>
            <person name="Polliack S."/>
            <person name="Aliyu H."/>
            <person name="Lebre P."/>
            <person name="Mohr T."/>
            <person name="Oswald F."/>
            <person name="Zwick M."/>
            <person name="Neumann A."/>
            <person name="Syldatk C."/>
            <person name="Cowan D."/>
            <person name="De Maayer P."/>
        </authorList>
    </citation>
    <scope>NUCLEOTIDE SEQUENCE [LARGE SCALE GENOMIC DNA]</scope>
    <source>
        <strain evidence="2 3">DSM 18751</strain>
    </source>
</reference>
<dbReference type="EMBL" id="NDYL01000002">
    <property type="protein sequence ID" value="OXB93020.1"/>
    <property type="molecule type" value="Genomic_DNA"/>
</dbReference>
<name>A0A226QN44_9BACL</name>